<protein>
    <submittedName>
        <fullName evidence="1">Uncharacterized protein</fullName>
    </submittedName>
</protein>
<keyword evidence="2" id="KW-1185">Reference proteome</keyword>
<dbReference type="Proteomes" id="UP001420932">
    <property type="component" value="Unassembled WGS sequence"/>
</dbReference>
<reference evidence="1 2" key="1">
    <citation type="submission" date="2024-01" db="EMBL/GenBank/DDBJ databases">
        <title>Genome assemblies of Stephania.</title>
        <authorList>
            <person name="Yang L."/>
        </authorList>
    </citation>
    <scope>NUCLEOTIDE SEQUENCE [LARGE SCALE GENOMIC DNA]</scope>
    <source>
        <strain evidence="1">YNDBR</strain>
        <tissue evidence="1">Leaf</tissue>
    </source>
</reference>
<organism evidence="1 2">
    <name type="scientific">Stephania yunnanensis</name>
    <dbReference type="NCBI Taxonomy" id="152371"/>
    <lineage>
        <taxon>Eukaryota</taxon>
        <taxon>Viridiplantae</taxon>
        <taxon>Streptophyta</taxon>
        <taxon>Embryophyta</taxon>
        <taxon>Tracheophyta</taxon>
        <taxon>Spermatophyta</taxon>
        <taxon>Magnoliopsida</taxon>
        <taxon>Ranunculales</taxon>
        <taxon>Menispermaceae</taxon>
        <taxon>Menispermoideae</taxon>
        <taxon>Cissampelideae</taxon>
        <taxon>Stephania</taxon>
    </lineage>
</organism>
<comment type="caution">
    <text evidence="1">The sequence shown here is derived from an EMBL/GenBank/DDBJ whole genome shotgun (WGS) entry which is preliminary data.</text>
</comment>
<sequence length="74" mass="8081">MLANNPESYTPCVVHDSGEIPITQESLVTPSRPQAAVHCKLELRMANFMKILYGKDGEVVDINFNSVDGISFAA</sequence>
<gene>
    <name evidence="1" type="ORF">Syun_012305</name>
</gene>
<dbReference type="AlphaFoldDB" id="A0AAP0K1G0"/>
<dbReference type="EMBL" id="JBBNAF010000005">
    <property type="protein sequence ID" value="KAK9142905.1"/>
    <property type="molecule type" value="Genomic_DNA"/>
</dbReference>
<evidence type="ECO:0000313" key="1">
    <source>
        <dbReference type="EMBL" id="KAK9142905.1"/>
    </source>
</evidence>
<name>A0AAP0K1G0_9MAGN</name>
<proteinExistence type="predicted"/>
<accession>A0AAP0K1G0</accession>
<evidence type="ECO:0000313" key="2">
    <source>
        <dbReference type="Proteomes" id="UP001420932"/>
    </source>
</evidence>